<dbReference type="InterPro" id="IPR015919">
    <property type="entry name" value="Cadherin-like_sf"/>
</dbReference>
<dbReference type="CDD" id="cd11304">
    <property type="entry name" value="Cadherin_repeat"/>
    <property type="match status" value="2"/>
</dbReference>
<dbReference type="EMBL" id="CAJOBA010087500">
    <property type="protein sequence ID" value="CAF4469925.1"/>
    <property type="molecule type" value="Genomic_DNA"/>
</dbReference>
<evidence type="ECO:0000256" key="2">
    <source>
        <dbReference type="ARBA" id="ARBA00022692"/>
    </source>
</evidence>
<evidence type="ECO:0000313" key="11">
    <source>
        <dbReference type="EMBL" id="CAF4469925.1"/>
    </source>
</evidence>
<keyword evidence="6" id="KW-0472">Membrane</keyword>
<dbReference type="GO" id="GO:0005509">
    <property type="term" value="F:calcium ion binding"/>
    <property type="evidence" value="ECO:0007669"/>
    <property type="project" value="UniProtKB-UniRule"/>
</dbReference>
<dbReference type="PANTHER" id="PTHR24028">
    <property type="entry name" value="CADHERIN-87A"/>
    <property type="match status" value="1"/>
</dbReference>
<dbReference type="EMBL" id="CAJNOK010061108">
    <property type="protein sequence ID" value="CAF1637236.1"/>
    <property type="molecule type" value="Genomic_DNA"/>
</dbReference>
<evidence type="ECO:0000256" key="5">
    <source>
        <dbReference type="ARBA" id="ARBA00022989"/>
    </source>
</evidence>
<evidence type="ECO:0000256" key="4">
    <source>
        <dbReference type="ARBA" id="ARBA00022837"/>
    </source>
</evidence>
<evidence type="ECO:0000313" key="10">
    <source>
        <dbReference type="EMBL" id="CAF1637236.1"/>
    </source>
</evidence>
<dbReference type="Gene3D" id="2.60.40.60">
    <property type="entry name" value="Cadherins"/>
    <property type="match status" value="2"/>
</dbReference>
<evidence type="ECO:0000256" key="8">
    <source>
        <dbReference type="PROSITE-ProRule" id="PRU00043"/>
    </source>
</evidence>
<name>A0A8S2G695_9BILA</name>
<gene>
    <name evidence="10" type="ORF">OVA965_LOCUS44081</name>
    <name evidence="11" type="ORF">TMI583_LOCUS46645</name>
</gene>
<keyword evidence="2" id="KW-0812">Transmembrane</keyword>
<protein>
    <recommendedName>
        <fullName evidence="9">Cadherin domain-containing protein</fullName>
    </recommendedName>
</protein>
<evidence type="ECO:0000256" key="1">
    <source>
        <dbReference type="ARBA" id="ARBA00004167"/>
    </source>
</evidence>
<evidence type="ECO:0000256" key="3">
    <source>
        <dbReference type="ARBA" id="ARBA00022737"/>
    </source>
</evidence>
<comment type="caution">
    <text evidence="10">The sequence shown here is derived from an EMBL/GenBank/DDBJ whole genome shotgun (WGS) entry which is preliminary data.</text>
</comment>
<feature type="non-terminal residue" evidence="10">
    <location>
        <position position="1"/>
    </location>
</feature>
<dbReference type="Proteomes" id="UP000677228">
    <property type="component" value="Unassembled WGS sequence"/>
</dbReference>
<sequence length="172" mass="19844">NKVQLEFCVNNDIRTITNVTIIILDENDCEPRFEQNNYEIKLTENNLYPKFVLRFTANDPDEGDNGQIKYDMTLIEINHKNSVDQGQLISLRSCTTLIILVLDLNDNIPLFPSSILNIEIYENLEQNDYITQIQAKDADQDENGTITYKFQNKTILIDINSFDGRITATSEF</sequence>
<dbReference type="AlphaFoldDB" id="A0A8S2G695"/>
<dbReference type="GO" id="GO:0007156">
    <property type="term" value="P:homophilic cell adhesion via plasma membrane adhesion molecules"/>
    <property type="evidence" value="ECO:0007669"/>
    <property type="project" value="InterPro"/>
</dbReference>
<proteinExistence type="predicted"/>
<dbReference type="SUPFAM" id="SSF49313">
    <property type="entry name" value="Cadherin-like"/>
    <property type="match status" value="2"/>
</dbReference>
<dbReference type="Proteomes" id="UP000682733">
    <property type="component" value="Unassembled WGS sequence"/>
</dbReference>
<reference evidence="10" key="1">
    <citation type="submission" date="2021-02" db="EMBL/GenBank/DDBJ databases">
        <authorList>
            <person name="Nowell W R."/>
        </authorList>
    </citation>
    <scope>NUCLEOTIDE SEQUENCE</scope>
</reference>
<evidence type="ECO:0000256" key="6">
    <source>
        <dbReference type="ARBA" id="ARBA00023136"/>
    </source>
</evidence>
<dbReference type="InterPro" id="IPR050174">
    <property type="entry name" value="Protocadherin/Cadherin-CA"/>
</dbReference>
<keyword evidence="3" id="KW-0677">Repeat</keyword>
<accession>A0A8S2G695</accession>
<organism evidence="10 12">
    <name type="scientific">Didymodactylos carnosus</name>
    <dbReference type="NCBI Taxonomy" id="1234261"/>
    <lineage>
        <taxon>Eukaryota</taxon>
        <taxon>Metazoa</taxon>
        <taxon>Spiralia</taxon>
        <taxon>Gnathifera</taxon>
        <taxon>Rotifera</taxon>
        <taxon>Eurotatoria</taxon>
        <taxon>Bdelloidea</taxon>
        <taxon>Philodinida</taxon>
        <taxon>Philodinidae</taxon>
        <taxon>Didymodactylos</taxon>
    </lineage>
</organism>
<dbReference type="PROSITE" id="PS00232">
    <property type="entry name" value="CADHERIN_1"/>
    <property type="match status" value="1"/>
</dbReference>
<keyword evidence="5" id="KW-1133">Transmembrane helix</keyword>
<dbReference type="PRINTS" id="PR00205">
    <property type="entry name" value="CADHERIN"/>
</dbReference>
<evidence type="ECO:0000256" key="7">
    <source>
        <dbReference type="ARBA" id="ARBA00023180"/>
    </source>
</evidence>
<keyword evidence="4 8" id="KW-0106">Calcium</keyword>
<dbReference type="InterPro" id="IPR002126">
    <property type="entry name" value="Cadherin-like_dom"/>
</dbReference>
<evidence type="ECO:0000259" key="9">
    <source>
        <dbReference type="PROSITE" id="PS50268"/>
    </source>
</evidence>
<dbReference type="InterPro" id="IPR020894">
    <property type="entry name" value="Cadherin_CS"/>
</dbReference>
<comment type="subcellular location">
    <subcellularLocation>
        <location evidence="1">Membrane</location>
        <topology evidence="1">Single-pass membrane protein</topology>
    </subcellularLocation>
</comment>
<feature type="domain" description="Cadherin" evidence="9">
    <location>
        <begin position="34"/>
        <end position="172"/>
    </location>
</feature>
<dbReference type="PANTHER" id="PTHR24028:SF328">
    <property type="entry name" value="CADHERIN-3"/>
    <property type="match status" value="1"/>
</dbReference>
<dbReference type="GO" id="GO:0005886">
    <property type="term" value="C:plasma membrane"/>
    <property type="evidence" value="ECO:0007669"/>
    <property type="project" value="InterPro"/>
</dbReference>
<keyword evidence="7" id="KW-0325">Glycoprotein</keyword>
<evidence type="ECO:0000313" key="12">
    <source>
        <dbReference type="Proteomes" id="UP000677228"/>
    </source>
</evidence>
<dbReference type="PROSITE" id="PS50268">
    <property type="entry name" value="CADHERIN_2"/>
    <property type="match status" value="1"/>
</dbReference>